<comment type="subcellular location">
    <subcellularLocation>
        <location evidence="1">Cell outer membrane</location>
        <topology evidence="1">Multi-pass membrane protein</topology>
    </subcellularLocation>
</comment>
<dbReference type="PROSITE" id="PS51257">
    <property type="entry name" value="PROKAR_LIPOPROTEIN"/>
    <property type="match status" value="1"/>
</dbReference>
<keyword evidence="1" id="KW-0813">Transport</keyword>
<dbReference type="InterPro" id="IPR039426">
    <property type="entry name" value="TonB-dep_rcpt-like"/>
</dbReference>
<dbReference type="EMBL" id="JAAGNZ010000003">
    <property type="protein sequence ID" value="NEU70022.1"/>
    <property type="molecule type" value="Genomic_DNA"/>
</dbReference>
<dbReference type="GO" id="GO:0009279">
    <property type="term" value="C:cell outer membrane"/>
    <property type="evidence" value="ECO:0007669"/>
    <property type="project" value="UniProtKB-SubCell"/>
</dbReference>
<evidence type="ECO:0000313" key="2">
    <source>
        <dbReference type="EMBL" id="NEU70022.1"/>
    </source>
</evidence>
<dbReference type="RefSeq" id="WP_164043123.1">
    <property type="nucleotide sequence ID" value="NZ_JAAGNZ010000003.1"/>
</dbReference>
<reference evidence="2 3" key="1">
    <citation type="submission" date="2020-02" db="EMBL/GenBank/DDBJ databases">
        <title>Draft genome sequence of two Spirosoma agri KCTC 52727 and Spirosoma terrae KCTC 52035.</title>
        <authorList>
            <person name="Rojas J."/>
            <person name="Ambika Manirajan B."/>
            <person name="Ratering S."/>
            <person name="Suarez C."/>
            <person name="Schnell S."/>
        </authorList>
    </citation>
    <scope>NUCLEOTIDE SEQUENCE [LARGE SCALE GENOMIC DNA]</scope>
    <source>
        <strain evidence="2 3">KCTC 52727</strain>
    </source>
</reference>
<keyword evidence="1" id="KW-1134">Transmembrane beta strand</keyword>
<keyword evidence="1" id="KW-0998">Cell outer membrane</keyword>
<dbReference type="Proteomes" id="UP000477386">
    <property type="component" value="Unassembled WGS sequence"/>
</dbReference>
<keyword evidence="1" id="KW-0812">Transmembrane</keyword>
<protein>
    <recommendedName>
        <fullName evidence="4">TonB-dependent receptor plug domain-containing protein</fullName>
    </recommendedName>
</protein>
<keyword evidence="1" id="KW-0472">Membrane</keyword>
<dbReference type="AlphaFoldDB" id="A0A6M0IPZ8"/>
<organism evidence="2 3">
    <name type="scientific">Spirosoma agri</name>
    <dbReference type="NCBI Taxonomy" id="1987381"/>
    <lineage>
        <taxon>Bacteria</taxon>
        <taxon>Pseudomonadati</taxon>
        <taxon>Bacteroidota</taxon>
        <taxon>Cytophagia</taxon>
        <taxon>Cytophagales</taxon>
        <taxon>Cytophagaceae</taxon>
        <taxon>Spirosoma</taxon>
    </lineage>
</organism>
<comment type="caution">
    <text evidence="2">The sequence shown here is derived from an EMBL/GenBank/DDBJ whole genome shotgun (WGS) entry which is preliminary data.</text>
</comment>
<evidence type="ECO:0000313" key="3">
    <source>
        <dbReference type="Proteomes" id="UP000477386"/>
    </source>
</evidence>
<sequence>MKLKRAILAVLLGCFTFIFISCSKVSNAIPPSPTTSKFLKGADGPPLWIVDNVEKGYLDDNRGKLKISPKQIESITVLSPASTDNLVSRFGERGKNGVVLVTTKK</sequence>
<dbReference type="PROSITE" id="PS52016">
    <property type="entry name" value="TONB_DEPENDENT_REC_3"/>
    <property type="match status" value="1"/>
</dbReference>
<keyword evidence="3" id="KW-1185">Reference proteome</keyword>
<proteinExistence type="inferred from homology"/>
<accession>A0A6M0IPZ8</accession>
<gene>
    <name evidence="2" type="ORF">GK091_24290</name>
</gene>
<comment type="similarity">
    <text evidence="1">Belongs to the TonB-dependent receptor family.</text>
</comment>
<name>A0A6M0IPZ8_9BACT</name>
<evidence type="ECO:0008006" key="4">
    <source>
        <dbReference type="Google" id="ProtNLM"/>
    </source>
</evidence>
<evidence type="ECO:0000256" key="1">
    <source>
        <dbReference type="PROSITE-ProRule" id="PRU01360"/>
    </source>
</evidence>